<feature type="chain" id="PRO_5003190046" description="Alginate export domain-containing protein" evidence="1">
    <location>
        <begin position="23"/>
        <end position="414"/>
    </location>
</feature>
<dbReference type="EMBL" id="CP002356">
    <property type="protein sequence ID" value="ADR35260.1"/>
    <property type="molecule type" value="Genomic_DNA"/>
</dbReference>
<name>E4U3J4_SULKY</name>
<evidence type="ECO:0008006" key="4">
    <source>
        <dbReference type="Google" id="ProtNLM"/>
    </source>
</evidence>
<dbReference type="HOGENOM" id="CLU_045097_0_0_7"/>
<accession>E4U3J4</accession>
<dbReference type="RefSeq" id="WP_013449872.1">
    <property type="nucleotide sequence ID" value="NC_014754.1"/>
</dbReference>
<reference evidence="2 3" key="1">
    <citation type="journal article" date="2012" name="Stand. Genomic Sci.">
        <title>Complete genome sequence of the sulfur compounds oxidizing chemolithoautotroph Sulfuricurvum kujiense type strain (YK-1(T)).</title>
        <authorList>
            <person name="Han C."/>
            <person name="Kotsyurbenko O."/>
            <person name="Chertkov O."/>
            <person name="Held B."/>
            <person name="Lapidus A."/>
            <person name="Nolan M."/>
            <person name="Lucas S."/>
            <person name="Hammon N."/>
            <person name="Deshpande S."/>
            <person name="Cheng J.F."/>
            <person name="Tapia R."/>
            <person name="Goodwin L.A."/>
            <person name="Pitluck S."/>
            <person name="Liolios K."/>
            <person name="Pagani I."/>
            <person name="Ivanova N."/>
            <person name="Mavromatis K."/>
            <person name="Mikhailova N."/>
            <person name="Pati A."/>
            <person name="Chen A."/>
            <person name="Palaniappan K."/>
            <person name="Land M."/>
            <person name="Hauser L."/>
            <person name="Chang Y.J."/>
            <person name="Jeffries C.D."/>
            <person name="Brambilla E.M."/>
            <person name="Rohde M."/>
            <person name="Spring S."/>
            <person name="Sikorski J."/>
            <person name="Goker M."/>
            <person name="Woyke T."/>
            <person name="Bristow J."/>
            <person name="Eisen J.A."/>
            <person name="Markowitz V."/>
            <person name="Hugenholtz P."/>
            <person name="Kyrpides N.C."/>
            <person name="Klenk H.P."/>
            <person name="Detter J.C."/>
        </authorList>
    </citation>
    <scope>NUCLEOTIDE SEQUENCE [LARGE SCALE GENOMIC DNA]</scope>
    <source>
        <strain evidence="3">ATCC BAA-921 / DSM 16994 / JCM 11577 / YK-1</strain>
    </source>
</reference>
<dbReference type="AlphaFoldDB" id="E4U3J4"/>
<sequence length="414" mass="44696">MKRLVLSAILAPVLFGVAPLSADDGFSLFSNTKYNGEVRARYENVDDENNAVQQANAYTVRAMLGLETTLFGVNGLSMKVDGTTVQTLGGTKYNDLSPTKFTNYDVVADPEQTRFTQGYIQYKMGTTTLKAGRQITNLDNQRFIGSVDWRQMPQSLDALSVTNTSIAGLNLYGAYVYSYATVFNEPTQESESVLLNATYKVNDMLKVTAYDYMLSLEKAQFAADTYGVALSGDVSAVGAKIAYRAEYAKQTDSTFDTTITNIEGKNDAAYYNLEATASMMGLSLGAGYEFLSGTTGSDGKTKFQTPLATLHKFNGTADKFLATPTGGLVDTSVSLGYGAAGLGNALVSYHDYETDVAMSGKSDLGSEWDLQYANAIPGVKGLNGLIKAAYYDGGDVATYTKDVTKLWLQLGYKF</sequence>
<dbReference type="KEGG" id="sku:Sulku_2605"/>
<feature type="signal peptide" evidence="1">
    <location>
        <begin position="1"/>
        <end position="22"/>
    </location>
</feature>
<dbReference type="eggNOG" id="ENOG502Z7YP">
    <property type="taxonomic scope" value="Bacteria"/>
</dbReference>
<keyword evidence="2" id="KW-0614">Plasmid</keyword>
<dbReference type="OrthoDB" id="9767539at2"/>
<dbReference type="InterPro" id="IPR023614">
    <property type="entry name" value="Porin_dom_sf"/>
</dbReference>
<geneLocation type="plasmid" evidence="2 3">
    <name>pSULKU01</name>
</geneLocation>
<keyword evidence="3" id="KW-1185">Reference proteome</keyword>
<evidence type="ECO:0000313" key="2">
    <source>
        <dbReference type="EMBL" id="ADR35260.1"/>
    </source>
</evidence>
<keyword evidence="1" id="KW-0732">Signal</keyword>
<dbReference type="Proteomes" id="UP000008721">
    <property type="component" value="Plasmid pSULKU01"/>
</dbReference>
<organism evidence="2 3">
    <name type="scientific">Sulfuricurvum kujiense (strain ATCC BAA-921 / DSM 16994 / JCM 11577 / YK-1)</name>
    <dbReference type="NCBI Taxonomy" id="709032"/>
    <lineage>
        <taxon>Bacteria</taxon>
        <taxon>Pseudomonadati</taxon>
        <taxon>Campylobacterota</taxon>
        <taxon>Epsilonproteobacteria</taxon>
        <taxon>Campylobacterales</taxon>
        <taxon>Sulfurimonadaceae</taxon>
        <taxon>Sulfuricurvum</taxon>
    </lineage>
</organism>
<evidence type="ECO:0000313" key="3">
    <source>
        <dbReference type="Proteomes" id="UP000008721"/>
    </source>
</evidence>
<proteinExistence type="predicted"/>
<gene>
    <name evidence="2" type="ordered locus">Sulku_2605</name>
</gene>
<evidence type="ECO:0000256" key="1">
    <source>
        <dbReference type="SAM" id="SignalP"/>
    </source>
</evidence>
<protein>
    <recommendedName>
        <fullName evidence="4">Alginate export domain-containing protein</fullName>
    </recommendedName>
</protein>
<dbReference type="Gene3D" id="2.40.160.10">
    <property type="entry name" value="Porin"/>
    <property type="match status" value="1"/>
</dbReference>